<dbReference type="RefSeq" id="WP_200340843.1">
    <property type="nucleotide sequence ID" value="NZ_NRRL01000025.1"/>
</dbReference>
<dbReference type="Gene3D" id="2.60.40.2470">
    <property type="entry name" value="SoxY domain"/>
    <property type="match status" value="1"/>
</dbReference>
<dbReference type="Gene3D" id="2.60.40.10">
    <property type="entry name" value="Immunoglobulins"/>
    <property type="match status" value="1"/>
</dbReference>
<accession>A0ABS1DDP9</accession>
<dbReference type="InterPro" id="IPR032711">
    <property type="entry name" value="SoxY"/>
</dbReference>
<evidence type="ECO:0000313" key="4">
    <source>
        <dbReference type="EMBL" id="MBK1668529.1"/>
    </source>
</evidence>
<dbReference type="Pfam" id="PF13501">
    <property type="entry name" value="SoxY"/>
    <property type="match status" value="1"/>
</dbReference>
<dbReference type="EMBL" id="NRRL01000025">
    <property type="protein sequence ID" value="MBK1668529.1"/>
    <property type="molecule type" value="Genomic_DNA"/>
</dbReference>
<dbReference type="NCBIfam" id="TIGR04557">
    <property type="entry name" value="fuse_rel_SoxYZ"/>
    <property type="match status" value="1"/>
</dbReference>
<feature type="chain" id="PRO_5046542651" evidence="1">
    <location>
        <begin position="27"/>
        <end position="272"/>
    </location>
</feature>
<keyword evidence="1" id="KW-0732">Signal</keyword>
<proteinExistence type="predicted"/>
<dbReference type="InterPro" id="IPR014756">
    <property type="entry name" value="Ig_E-set"/>
</dbReference>
<dbReference type="Proteomes" id="UP001296873">
    <property type="component" value="Unassembled WGS sequence"/>
</dbReference>
<feature type="signal peptide" evidence="1">
    <location>
        <begin position="1"/>
        <end position="26"/>
    </location>
</feature>
<organism evidence="4 5">
    <name type="scientific">Rhodovibrio sodomensis</name>
    <dbReference type="NCBI Taxonomy" id="1088"/>
    <lineage>
        <taxon>Bacteria</taxon>
        <taxon>Pseudomonadati</taxon>
        <taxon>Pseudomonadota</taxon>
        <taxon>Alphaproteobacteria</taxon>
        <taxon>Rhodospirillales</taxon>
        <taxon>Rhodovibrionaceae</taxon>
        <taxon>Rhodovibrio</taxon>
    </lineage>
</organism>
<reference evidence="4 5" key="1">
    <citation type="journal article" date="2020" name="Microorganisms">
        <title>Osmotic Adaptation and Compatible Solute Biosynthesis of Phototrophic Bacteria as Revealed from Genome Analyses.</title>
        <authorList>
            <person name="Imhoff J.F."/>
            <person name="Rahn T."/>
            <person name="Kunzel S."/>
            <person name="Keller A."/>
            <person name="Neulinger S.C."/>
        </authorList>
    </citation>
    <scope>NUCLEOTIDE SEQUENCE [LARGE SCALE GENOMIC DNA]</scope>
    <source>
        <strain evidence="4 5">DSM 9895</strain>
    </source>
</reference>
<name>A0ABS1DDP9_9PROT</name>
<keyword evidence="5" id="KW-1185">Reference proteome</keyword>
<gene>
    <name evidence="4" type="ORF">CKO28_10845</name>
</gene>
<dbReference type="SUPFAM" id="SSF81296">
    <property type="entry name" value="E set domains"/>
    <property type="match status" value="1"/>
</dbReference>
<comment type="caution">
    <text evidence="4">The sequence shown here is derived from an EMBL/GenBank/DDBJ whole genome shotgun (WGS) entry which is preliminary data.</text>
</comment>
<dbReference type="InterPro" id="IPR013783">
    <property type="entry name" value="Ig-like_fold"/>
</dbReference>
<dbReference type="InterPro" id="IPR038162">
    <property type="entry name" value="SoxY_sf"/>
</dbReference>
<dbReference type="InterPro" id="IPR014880">
    <property type="entry name" value="SoxZ_dom"/>
</dbReference>
<feature type="domain" description="Ig-like SoxY" evidence="3">
    <location>
        <begin position="42"/>
        <end position="149"/>
    </location>
</feature>
<dbReference type="Pfam" id="PF08770">
    <property type="entry name" value="SoxZ"/>
    <property type="match status" value="1"/>
</dbReference>
<sequence length="272" mass="29572">MPGLRLIAAAMVAAATIALVPQGGQAQQSIEYNQWDAVKPMYFGDREIGDGSAVLAVKAPDRAHDAALVPVEVISKLGPDSDQRIEAVTLLVERNPVPLAGRFAFPSQRIGKFSTRVRVQSYTYIRAIAEMADGRLLRASKFVKASGGCSAPAMKDPEEAMANLGQIRIRTSGDARRSQPVTAQVMIRHPNYSGMQYDQIHRSYIPAHYVEGIAVDYAGQTLIRAKTDISISENPTLRFTFTPERVDGFAVSVTDSKNNTFQQHWAPAGGQG</sequence>
<feature type="domain" description="Sulphur oxidation protein SoxZ" evidence="2">
    <location>
        <begin position="173"/>
        <end position="264"/>
    </location>
</feature>
<evidence type="ECO:0000259" key="3">
    <source>
        <dbReference type="Pfam" id="PF13501"/>
    </source>
</evidence>
<evidence type="ECO:0000313" key="5">
    <source>
        <dbReference type="Proteomes" id="UP001296873"/>
    </source>
</evidence>
<evidence type="ECO:0000259" key="2">
    <source>
        <dbReference type="Pfam" id="PF08770"/>
    </source>
</evidence>
<evidence type="ECO:0000256" key="1">
    <source>
        <dbReference type="SAM" id="SignalP"/>
    </source>
</evidence>
<protein>
    <submittedName>
        <fullName evidence="4">Quinoprotein dehydrogenase-associated SoxYZ-like carrier</fullName>
    </submittedName>
</protein>
<dbReference type="InterPro" id="IPR030831">
    <property type="entry name" value="Fuse-rel_SoxYZ"/>
</dbReference>